<name>C1MKB7_MICPC</name>
<dbReference type="Pfam" id="PF12146">
    <property type="entry name" value="Hydrolase_4"/>
    <property type="match status" value="1"/>
</dbReference>
<accession>C1MKB7</accession>
<dbReference type="AlphaFoldDB" id="C1MKB7"/>
<gene>
    <name evidence="2" type="ORF">MICPUCDRAFT_24751</name>
</gene>
<dbReference type="STRING" id="564608.C1MKB7"/>
<dbReference type="KEGG" id="mpp:MICPUCDRAFT_24751"/>
<keyword evidence="3" id="KW-1185">Reference proteome</keyword>
<evidence type="ECO:0000313" key="3">
    <source>
        <dbReference type="Proteomes" id="UP000001876"/>
    </source>
</evidence>
<reference evidence="2 3" key="1">
    <citation type="journal article" date="2009" name="Science">
        <title>Green evolution and dynamic adaptations revealed by genomes of the marine picoeukaryotes Micromonas.</title>
        <authorList>
            <person name="Worden A.Z."/>
            <person name="Lee J.H."/>
            <person name="Mock T."/>
            <person name="Rouze P."/>
            <person name="Simmons M.P."/>
            <person name="Aerts A.L."/>
            <person name="Allen A.E."/>
            <person name="Cuvelier M.L."/>
            <person name="Derelle E."/>
            <person name="Everett M.V."/>
            <person name="Foulon E."/>
            <person name="Grimwood J."/>
            <person name="Gundlach H."/>
            <person name="Henrissat B."/>
            <person name="Napoli C."/>
            <person name="McDonald S.M."/>
            <person name="Parker M.S."/>
            <person name="Rombauts S."/>
            <person name="Salamov A."/>
            <person name="Von Dassow P."/>
            <person name="Badger J.H."/>
            <person name="Coutinho P.M."/>
            <person name="Demir E."/>
            <person name="Dubchak I."/>
            <person name="Gentemann C."/>
            <person name="Eikrem W."/>
            <person name="Gready J.E."/>
            <person name="John U."/>
            <person name="Lanier W."/>
            <person name="Lindquist E.A."/>
            <person name="Lucas S."/>
            <person name="Mayer K.F."/>
            <person name="Moreau H."/>
            <person name="Not F."/>
            <person name="Otillar R."/>
            <person name="Panaud O."/>
            <person name="Pangilinan J."/>
            <person name="Paulsen I."/>
            <person name="Piegu B."/>
            <person name="Poliakov A."/>
            <person name="Robbens S."/>
            <person name="Schmutz J."/>
            <person name="Toulza E."/>
            <person name="Wyss T."/>
            <person name="Zelensky A."/>
            <person name="Zhou K."/>
            <person name="Armbrust E.V."/>
            <person name="Bhattacharya D."/>
            <person name="Goodenough U.W."/>
            <person name="Van de Peer Y."/>
            <person name="Grigoriev I.V."/>
        </authorList>
    </citation>
    <scope>NUCLEOTIDE SEQUENCE [LARGE SCALE GENOMIC DNA]</scope>
    <source>
        <strain evidence="2 3">CCMP1545</strain>
    </source>
</reference>
<dbReference type="GeneID" id="9681483"/>
<protein>
    <submittedName>
        <fullName evidence="2">Predicted protein</fullName>
    </submittedName>
</protein>
<dbReference type="PANTHER" id="PTHR43358">
    <property type="entry name" value="ALPHA/BETA-HYDROLASE"/>
    <property type="match status" value="1"/>
</dbReference>
<dbReference type="Gene3D" id="3.40.50.1820">
    <property type="entry name" value="alpha/beta hydrolase"/>
    <property type="match status" value="1"/>
</dbReference>
<dbReference type="OMA" id="LRFQCSW"/>
<evidence type="ECO:0000313" key="2">
    <source>
        <dbReference type="EMBL" id="EEH59735.1"/>
    </source>
</evidence>
<dbReference type="SUPFAM" id="SSF53474">
    <property type="entry name" value="alpha/beta-Hydrolases"/>
    <property type="match status" value="1"/>
</dbReference>
<dbReference type="PANTHER" id="PTHR43358:SF4">
    <property type="entry name" value="ALPHA_BETA HYDROLASE FOLD-1 DOMAIN-CONTAINING PROTEIN"/>
    <property type="match status" value="1"/>
</dbReference>
<dbReference type="EMBL" id="GG663736">
    <property type="protein sequence ID" value="EEH59735.1"/>
    <property type="molecule type" value="Genomic_DNA"/>
</dbReference>
<dbReference type="InterPro" id="IPR029058">
    <property type="entry name" value="AB_hydrolase_fold"/>
</dbReference>
<dbReference type="eggNOG" id="KOG1552">
    <property type="taxonomic scope" value="Eukaryota"/>
</dbReference>
<feature type="non-terminal residue" evidence="2">
    <location>
        <position position="307"/>
    </location>
</feature>
<dbReference type="Proteomes" id="UP000001876">
    <property type="component" value="Unassembled WGS sequence"/>
</dbReference>
<dbReference type="InterPro" id="IPR052920">
    <property type="entry name" value="DNA-binding_regulatory"/>
</dbReference>
<dbReference type="OrthoDB" id="10249433at2759"/>
<dbReference type="RefSeq" id="XP_003056359.1">
    <property type="nucleotide sequence ID" value="XM_003056313.1"/>
</dbReference>
<organism evidence="3">
    <name type="scientific">Micromonas pusilla (strain CCMP1545)</name>
    <name type="common">Picoplanktonic green alga</name>
    <dbReference type="NCBI Taxonomy" id="564608"/>
    <lineage>
        <taxon>Eukaryota</taxon>
        <taxon>Viridiplantae</taxon>
        <taxon>Chlorophyta</taxon>
        <taxon>Mamiellophyceae</taxon>
        <taxon>Mamiellales</taxon>
        <taxon>Mamiellaceae</taxon>
        <taxon>Micromonas</taxon>
    </lineage>
</organism>
<dbReference type="InterPro" id="IPR022742">
    <property type="entry name" value="Hydrolase_4"/>
</dbReference>
<feature type="domain" description="Serine aminopeptidase S33" evidence="1">
    <location>
        <begin position="91"/>
        <end position="199"/>
    </location>
</feature>
<proteinExistence type="predicted"/>
<evidence type="ECO:0000259" key="1">
    <source>
        <dbReference type="Pfam" id="PF12146"/>
    </source>
</evidence>
<sequence length="307" mass="33900">MPSTWARLVNLVIRPPRADYSPDASLPGGSSRRFRISGEICKRVDLILETRGARDGGDDDACRRIDEARSMRVQCSHYVPESVPPNAKLPCVIYLHGNSGSRCDAADVVFKLLPRRVTVFALDLGGSGLSDGEYVTLGVREILDVDAVVKHLRAQGKTSKIGLWGQSMGAVTALLYSHRDPSIAGIVLDSPFSSLETLVLELVETYNMRSKFMTVPSYMTKIAYSFLRSSIKRRAKFDVKELDPLKLAPESFSPALFAHGVNDDFISPKHGKALHEAYAGDKDIFNFEGDHNSARPEAFYEKAAVFF</sequence>